<feature type="region of interest" description="Disordered" evidence="6">
    <location>
        <begin position="234"/>
        <end position="274"/>
    </location>
</feature>
<evidence type="ECO:0000256" key="6">
    <source>
        <dbReference type="SAM" id="MobiDB-lite"/>
    </source>
</evidence>
<dbReference type="InterPro" id="IPR000719">
    <property type="entry name" value="Prot_kinase_dom"/>
</dbReference>
<evidence type="ECO:0000256" key="5">
    <source>
        <dbReference type="ARBA" id="ARBA00022840"/>
    </source>
</evidence>
<evidence type="ECO:0000259" key="7">
    <source>
        <dbReference type="PROSITE" id="PS50011"/>
    </source>
</evidence>
<dbReference type="Gene3D" id="1.10.510.10">
    <property type="entry name" value="Transferase(Phosphotransferase) domain 1"/>
    <property type="match status" value="1"/>
</dbReference>
<sequence>MFRPNDSRPRPGTFEEPLDSANDAAAQADHARRRSFSRFIGADVRSERLRDEIEEWHYHLAYNEPLYNSFVRDARALIEHIETINADLNPLETTLPTEVADGARQHTGGTLLFSQAKTLEDRLKQFKIRRNGLVAFHERLRNRFGGFASRLAWINANLDWRQDQIQRISERMRLDELLKTMATIMKKLRPSATTASIAATSTIKEPRFKGNKVAGKYPDSMLRAADYTARERARTAPSVGLGSIPLDPPPPTLEKRYHLTPKDSDSPTSDSATSETSFFRKHGYYAVTHHRWTADLVHPWNIAKTFAGGSDTTKIRLCVRTDANNAVVDRIVEKNTYFKEFPWARTTNWVGQTPATTSDEKELVPVEWFTQAKLSSRSDTQVVVGVRSYPRISLQQRIMRMYVEYCGEGDLNDVFSAYHLQQGYVPLPFLWVLFKALVEGGLLMKKGSTTEAVDDWKEIVHRDLKTGNVFLDVPDPGDFPLYPRPKLADFGLAILASEDDTTNPVLYNTGEGTRGFKAPEQIRWVDDTSRQPVDSFKVLSPANVFGIGMIMRSLMCLSYEDDEIPVRCLTRNIANRTVYEPFGEDTVRQYGMDICNKVEQCLLINPDERPALESLNEQLEEVMVTDKGVRDAQASDVQAGETRETLLGRKEVEYKIGMALQPRTTPFGATDIAAMEKVADNLNRLSVKGRGVRWRVLRGRVVKMNGVRTGD</sequence>
<dbReference type="EMBL" id="ML993588">
    <property type="protein sequence ID" value="KAF2169383.1"/>
    <property type="molecule type" value="Genomic_DNA"/>
</dbReference>
<dbReference type="GO" id="GO:0004674">
    <property type="term" value="F:protein serine/threonine kinase activity"/>
    <property type="evidence" value="ECO:0007669"/>
    <property type="project" value="UniProtKB-EC"/>
</dbReference>
<dbReference type="AlphaFoldDB" id="A0A6A6CRQ7"/>
<dbReference type="SMART" id="SM00220">
    <property type="entry name" value="S_TKc"/>
    <property type="match status" value="1"/>
</dbReference>
<name>A0A6A6CRQ7_ZASCE</name>
<dbReference type="OrthoDB" id="310217at2759"/>
<dbReference type="GO" id="GO:0005524">
    <property type="term" value="F:ATP binding"/>
    <property type="evidence" value="ECO:0007669"/>
    <property type="project" value="UniProtKB-KW"/>
</dbReference>
<gene>
    <name evidence="8" type="ORF">M409DRAFT_52632</name>
</gene>
<feature type="domain" description="Protein kinase" evidence="7">
    <location>
        <begin position="300"/>
        <end position="623"/>
    </location>
</feature>
<keyword evidence="5" id="KW-0067">ATP-binding</keyword>
<protein>
    <recommendedName>
        <fullName evidence="1">non-specific serine/threonine protein kinase</fullName>
        <ecNumber evidence="1">2.7.11.1</ecNumber>
    </recommendedName>
</protein>
<proteinExistence type="predicted"/>
<evidence type="ECO:0000313" key="9">
    <source>
        <dbReference type="Proteomes" id="UP000799537"/>
    </source>
</evidence>
<dbReference type="PROSITE" id="PS50011">
    <property type="entry name" value="PROTEIN_KINASE_DOM"/>
    <property type="match status" value="1"/>
</dbReference>
<feature type="region of interest" description="Disordered" evidence="6">
    <location>
        <begin position="1"/>
        <end position="22"/>
    </location>
</feature>
<evidence type="ECO:0000256" key="4">
    <source>
        <dbReference type="ARBA" id="ARBA00022777"/>
    </source>
</evidence>
<keyword evidence="2" id="KW-0808">Transferase</keyword>
<dbReference type="InterPro" id="IPR050660">
    <property type="entry name" value="NEK_Ser/Thr_kinase"/>
</dbReference>
<feature type="compositionally biased region" description="Basic and acidic residues" evidence="6">
    <location>
        <begin position="253"/>
        <end position="265"/>
    </location>
</feature>
<dbReference type="SUPFAM" id="SSF56112">
    <property type="entry name" value="Protein kinase-like (PK-like)"/>
    <property type="match status" value="1"/>
</dbReference>
<evidence type="ECO:0000256" key="1">
    <source>
        <dbReference type="ARBA" id="ARBA00012513"/>
    </source>
</evidence>
<dbReference type="InterPro" id="IPR011009">
    <property type="entry name" value="Kinase-like_dom_sf"/>
</dbReference>
<keyword evidence="9" id="KW-1185">Reference proteome</keyword>
<dbReference type="Proteomes" id="UP000799537">
    <property type="component" value="Unassembled WGS sequence"/>
</dbReference>
<dbReference type="Pfam" id="PF00069">
    <property type="entry name" value="Pkinase"/>
    <property type="match status" value="1"/>
</dbReference>
<dbReference type="EC" id="2.7.11.1" evidence="1"/>
<evidence type="ECO:0000256" key="3">
    <source>
        <dbReference type="ARBA" id="ARBA00022741"/>
    </source>
</evidence>
<keyword evidence="4" id="KW-0418">Kinase</keyword>
<dbReference type="PANTHER" id="PTHR43671">
    <property type="entry name" value="SERINE/THREONINE-PROTEIN KINASE NEK"/>
    <property type="match status" value="1"/>
</dbReference>
<dbReference type="PROSITE" id="PS00108">
    <property type="entry name" value="PROTEIN_KINASE_ST"/>
    <property type="match status" value="1"/>
</dbReference>
<organism evidence="8 9">
    <name type="scientific">Zasmidium cellare ATCC 36951</name>
    <dbReference type="NCBI Taxonomy" id="1080233"/>
    <lineage>
        <taxon>Eukaryota</taxon>
        <taxon>Fungi</taxon>
        <taxon>Dikarya</taxon>
        <taxon>Ascomycota</taxon>
        <taxon>Pezizomycotina</taxon>
        <taxon>Dothideomycetes</taxon>
        <taxon>Dothideomycetidae</taxon>
        <taxon>Mycosphaerellales</taxon>
        <taxon>Mycosphaerellaceae</taxon>
        <taxon>Zasmidium</taxon>
    </lineage>
</organism>
<evidence type="ECO:0000313" key="8">
    <source>
        <dbReference type="EMBL" id="KAF2169383.1"/>
    </source>
</evidence>
<keyword evidence="3" id="KW-0547">Nucleotide-binding</keyword>
<dbReference type="InterPro" id="IPR008271">
    <property type="entry name" value="Ser/Thr_kinase_AS"/>
</dbReference>
<accession>A0A6A6CRQ7</accession>
<dbReference type="GeneID" id="54565398"/>
<dbReference type="PANTHER" id="PTHR43671:SF13">
    <property type="entry name" value="SERINE_THREONINE-PROTEIN KINASE NEK2"/>
    <property type="match status" value="1"/>
</dbReference>
<reference evidence="8" key="1">
    <citation type="journal article" date="2020" name="Stud. Mycol.">
        <title>101 Dothideomycetes genomes: a test case for predicting lifestyles and emergence of pathogens.</title>
        <authorList>
            <person name="Haridas S."/>
            <person name="Albert R."/>
            <person name="Binder M."/>
            <person name="Bloem J."/>
            <person name="Labutti K."/>
            <person name="Salamov A."/>
            <person name="Andreopoulos B."/>
            <person name="Baker S."/>
            <person name="Barry K."/>
            <person name="Bills G."/>
            <person name="Bluhm B."/>
            <person name="Cannon C."/>
            <person name="Castanera R."/>
            <person name="Culley D."/>
            <person name="Daum C."/>
            <person name="Ezra D."/>
            <person name="Gonzalez J."/>
            <person name="Henrissat B."/>
            <person name="Kuo A."/>
            <person name="Liang C."/>
            <person name="Lipzen A."/>
            <person name="Lutzoni F."/>
            <person name="Magnuson J."/>
            <person name="Mondo S."/>
            <person name="Nolan M."/>
            <person name="Ohm R."/>
            <person name="Pangilinan J."/>
            <person name="Park H.-J."/>
            <person name="Ramirez L."/>
            <person name="Alfaro M."/>
            <person name="Sun H."/>
            <person name="Tritt A."/>
            <person name="Yoshinaga Y."/>
            <person name="Zwiers L.-H."/>
            <person name="Turgeon B."/>
            <person name="Goodwin S."/>
            <person name="Spatafora J."/>
            <person name="Crous P."/>
            <person name="Grigoriev I."/>
        </authorList>
    </citation>
    <scope>NUCLEOTIDE SEQUENCE</scope>
    <source>
        <strain evidence="8">ATCC 36951</strain>
    </source>
</reference>
<evidence type="ECO:0000256" key="2">
    <source>
        <dbReference type="ARBA" id="ARBA00022679"/>
    </source>
</evidence>
<dbReference type="RefSeq" id="XP_033670272.1">
    <property type="nucleotide sequence ID" value="XM_033812126.1"/>
</dbReference>